<dbReference type="PROSITE" id="PS51645">
    <property type="entry name" value="PHR_CRY_ALPHA_BETA"/>
    <property type="match status" value="1"/>
</dbReference>
<keyword evidence="2 3" id="KW-0274">FAD</keyword>
<dbReference type="GO" id="GO:0003677">
    <property type="term" value="F:DNA binding"/>
    <property type="evidence" value="ECO:0007669"/>
    <property type="project" value="TreeGrafter"/>
</dbReference>
<accession>A0A951PFC4</accession>
<comment type="caution">
    <text evidence="6">The sequence shown here is derived from an EMBL/GenBank/DDBJ whole genome shotgun (WGS) entry which is preliminary data.</text>
</comment>
<dbReference type="Pfam" id="PF03441">
    <property type="entry name" value="FAD_binding_7"/>
    <property type="match status" value="1"/>
</dbReference>
<protein>
    <submittedName>
        <fullName evidence="6">DNA photolyase family protein</fullName>
    </submittedName>
</protein>
<dbReference type="GO" id="GO:0071949">
    <property type="term" value="F:FAD binding"/>
    <property type="evidence" value="ECO:0007669"/>
    <property type="project" value="TreeGrafter"/>
</dbReference>
<sequence>MSTIVWFRRDLRISDHAPLDRAAMRGAVIPVFILDRALLHHPETATARVTFMLDCLRSLDQELRERGGRLILRAGDPVQLLPELVRETQAEGVYAYLDYERLYGRLRDARVSRALADQSMKLRWFEPTGGTAELMVYPRYRSFWNAQMRQALVPTPSRIEVPLELPSDPIPSLAELGLVADAKPIPPAGTAAARQLLADFFEQKVDRYYWELSYPGAEATTGISPHLKFGAISTREVVQTAQAWDLSPKAERSRKQLISRLRWGSGFAQRFRYLPQLELRSLYSVFDEQGWNFDESLYQAWQAGQTGFPIVDAAARCLQATGGWKGLNFRSRAIYASFLSNLLGMDWRFGALHFMRHLIDGDCPIDHYQWAMQAGVTHCVDKSWTRIYNPEQVAVDRCDPNGAFIKRWLPELAHLPPSRLGAPPRLKNYPAPILDYKQARQERVKQLEAQRQVFRIQENILPHLARLPKSLVPFGSARFSSPTGWAELPDAELFPAALDLEALDLEQAALLRTWFVAHLDIRPHQSARQPARQPKSRRKTGQLDDRYVQLSLLSERG</sequence>
<evidence type="ECO:0000256" key="3">
    <source>
        <dbReference type="PIRSR" id="PIRSR602081-1"/>
    </source>
</evidence>
<comment type="cofactor">
    <cofactor evidence="3">
        <name>FAD</name>
        <dbReference type="ChEBI" id="CHEBI:57692"/>
    </cofactor>
    <text evidence="3">Binds 1 FAD per subunit.</text>
</comment>
<evidence type="ECO:0000256" key="1">
    <source>
        <dbReference type="ARBA" id="ARBA00022630"/>
    </source>
</evidence>
<dbReference type="Gene3D" id="3.40.50.620">
    <property type="entry name" value="HUPs"/>
    <property type="match status" value="1"/>
</dbReference>
<dbReference type="Pfam" id="PF00875">
    <property type="entry name" value="DNA_photolyase"/>
    <property type="match status" value="1"/>
</dbReference>
<proteinExistence type="predicted"/>
<feature type="site" description="Electron transfer via tryptophanyl radical" evidence="4">
    <location>
        <position position="347"/>
    </location>
</feature>
<dbReference type="InterPro" id="IPR036134">
    <property type="entry name" value="Crypto/Photolyase_FAD-like_sf"/>
</dbReference>
<feature type="site" description="Electron transfer via tryptophanyl radical" evidence="4">
    <location>
        <position position="291"/>
    </location>
</feature>
<dbReference type="EMBL" id="JAHHHV010000091">
    <property type="protein sequence ID" value="MBW4468636.1"/>
    <property type="molecule type" value="Genomic_DNA"/>
</dbReference>
<feature type="site" description="Electron transfer via tryptophanyl radical" evidence="4">
    <location>
        <position position="370"/>
    </location>
</feature>
<evidence type="ECO:0000313" key="7">
    <source>
        <dbReference type="Proteomes" id="UP000707356"/>
    </source>
</evidence>
<organism evidence="6 7">
    <name type="scientific">Pegethrix bostrychoides GSE-TBD4-15B</name>
    <dbReference type="NCBI Taxonomy" id="2839662"/>
    <lineage>
        <taxon>Bacteria</taxon>
        <taxon>Bacillati</taxon>
        <taxon>Cyanobacteriota</taxon>
        <taxon>Cyanophyceae</taxon>
        <taxon>Oculatellales</taxon>
        <taxon>Oculatellaceae</taxon>
        <taxon>Pegethrix</taxon>
    </lineage>
</organism>
<dbReference type="InterPro" id="IPR005101">
    <property type="entry name" value="Cryptochr/Photolyase_FAD-bd"/>
</dbReference>
<evidence type="ECO:0000259" key="5">
    <source>
        <dbReference type="PROSITE" id="PS51645"/>
    </source>
</evidence>
<dbReference type="AlphaFoldDB" id="A0A951PFC4"/>
<evidence type="ECO:0000256" key="4">
    <source>
        <dbReference type="PIRSR" id="PIRSR602081-2"/>
    </source>
</evidence>
<reference evidence="6" key="1">
    <citation type="submission" date="2021-05" db="EMBL/GenBank/DDBJ databases">
        <authorList>
            <person name="Pietrasiak N."/>
            <person name="Ward R."/>
            <person name="Stajich J.E."/>
            <person name="Kurbessoian T."/>
        </authorList>
    </citation>
    <scope>NUCLEOTIDE SEQUENCE</scope>
    <source>
        <strain evidence="6">GSE-TBD4-15B</strain>
    </source>
</reference>
<evidence type="ECO:0000313" key="6">
    <source>
        <dbReference type="EMBL" id="MBW4468636.1"/>
    </source>
</evidence>
<dbReference type="InterPro" id="IPR014729">
    <property type="entry name" value="Rossmann-like_a/b/a_fold"/>
</dbReference>
<dbReference type="InterPro" id="IPR002081">
    <property type="entry name" value="Cryptochrome/DNA_photolyase_1"/>
</dbReference>
<dbReference type="SUPFAM" id="SSF52425">
    <property type="entry name" value="Cryptochrome/photolyase, N-terminal domain"/>
    <property type="match status" value="1"/>
</dbReference>
<gene>
    <name evidence="6" type="ORF">KME07_24690</name>
</gene>
<dbReference type="InterPro" id="IPR036155">
    <property type="entry name" value="Crypto/Photolyase_N_sf"/>
</dbReference>
<dbReference type="Gene3D" id="1.25.40.80">
    <property type="match status" value="1"/>
</dbReference>
<dbReference type="SUPFAM" id="SSF48173">
    <property type="entry name" value="Cryptochrome/photolyase FAD-binding domain"/>
    <property type="match status" value="1"/>
</dbReference>
<dbReference type="Proteomes" id="UP000707356">
    <property type="component" value="Unassembled WGS sequence"/>
</dbReference>
<dbReference type="PANTHER" id="PTHR11455:SF9">
    <property type="entry name" value="CRYPTOCHROME CIRCADIAN CLOCK 5 ISOFORM X1"/>
    <property type="match status" value="1"/>
</dbReference>
<reference evidence="6" key="2">
    <citation type="journal article" date="2022" name="Microbiol. Resour. Announc.">
        <title>Metagenome Sequencing to Explore Phylogenomics of Terrestrial Cyanobacteria.</title>
        <authorList>
            <person name="Ward R.D."/>
            <person name="Stajich J.E."/>
            <person name="Johansen J.R."/>
            <person name="Huntemann M."/>
            <person name="Clum A."/>
            <person name="Foster B."/>
            <person name="Foster B."/>
            <person name="Roux S."/>
            <person name="Palaniappan K."/>
            <person name="Varghese N."/>
            <person name="Mukherjee S."/>
            <person name="Reddy T.B.K."/>
            <person name="Daum C."/>
            <person name="Copeland A."/>
            <person name="Chen I.A."/>
            <person name="Ivanova N.N."/>
            <person name="Kyrpides N.C."/>
            <person name="Shapiro N."/>
            <person name="Eloe-Fadrosh E.A."/>
            <person name="Pietrasiak N."/>
        </authorList>
    </citation>
    <scope>NUCLEOTIDE SEQUENCE</scope>
    <source>
        <strain evidence="6">GSE-TBD4-15B</strain>
    </source>
</reference>
<feature type="binding site" evidence="3">
    <location>
        <begin position="220"/>
        <end position="224"/>
    </location>
    <ligand>
        <name>FAD</name>
        <dbReference type="ChEBI" id="CHEBI:57692"/>
    </ligand>
</feature>
<dbReference type="InterPro" id="IPR006050">
    <property type="entry name" value="DNA_photolyase_N"/>
</dbReference>
<feature type="domain" description="Photolyase/cryptochrome alpha/beta" evidence="5">
    <location>
        <begin position="1"/>
        <end position="130"/>
    </location>
</feature>
<name>A0A951PFC4_9CYAN</name>
<evidence type="ECO:0000256" key="2">
    <source>
        <dbReference type="ARBA" id="ARBA00022827"/>
    </source>
</evidence>
<feature type="binding site" evidence="3">
    <location>
        <begin position="360"/>
        <end position="362"/>
    </location>
    <ligand>
        <name>FAD</name>
        <dbReference type="ChEBI" id="CHEBI:57692"/>
    </ligand>
</feature>
<dbReference type="Gene3D" id="1.10.579.10">
    <property type="entry name" value="DNA Cyclobutane Dipyrimidine Photolyase, subunit A, domain 3"/>
    <property type="match status" value="1"/>
</dbReference>
<keyword evidence="1 3" id="KW-0285">Flavoprotein</keyword>
<dbReference type="PANTHER" id="PTHR11455">
    <property type="entry name" value="CRYPTOCHROME"/>
    <property type="match status" value="1"/>
</dbReference>
<feature type="binding site" evidence="3">
    <location>
        <position position="208"/>
    </location>
    <ligand>
        <name>FAD</name>
        <dbReference type="ChEBI" id="CHEBI:57692"/>
    </ligand>
</feature>
<dbReference type="GO" id="GO:0009416">
    <property type="term" value="P:response to light stimulus"/>
    <property type="evidence" value="ECO:0007669"/>
    <property type="project" value="TreeGrafter"/>
</dbReference>
<dbReference type="GO" id="GO:0003904">
    <property type="term" value="F:deoxyribodipyrimidine photo-lyase activity"/>
    <property type="evidence" value="ECO:0007669"/>
    <property type="project" value="TreeGrafter"/>
</dbReference>